<dbReference type="AlphaFoldDB" id="A0A438FMT4"/>
<gene>
    <name evidence="12" type="primary">ATG2_0</name>
    <name evidence="12" type="ORF">CK203_020571</name>
</gene>
<dbReference type="GO" id="GO:0005789">
    <property type="term" value="C:endoplasmic reticulum membrane"/>
    <property type="evidence" value="ECO:0007669"/>
    <property type="project" value="UniProtKB-SubCell"/>
</dbReference>
<evidence type="ECO:0000256" key="4">
    <source>
        <dbReference type="ARBA" id="ARBA00018070"/>
    </source>
</evidence>
<dbReference type="GO" id="GO:0006914">
    <property type="term" value="P:autophagy"/>
    <property type="evidence" value="ECO:0007669"/>
    <property type="project" value="UniProtKB-KW"/>
</dbReference>
<dbReference type="GO" id="GO:0006869">
    <property type="term" value="P:lipid transport"/>
    <property type="evidence" value="ECO:0007669"/>
    <property type="project" value="UniProtKB-KW"/>
</dbReference>
<evidence type="ECO:0000256" key="11">
    <source>
        <dbReference type="ARBA" id="ARBA00024615"/>
    </source>
</evidence>
<evidence type="ECO:0000313" key="12">
    <source>
        <dbReference type="EMBL" id="RVW61260.1"/>
    </source>
</evidence>
<sequence>MFPWNFAKSAEEMFSQWAIKRVCKFLLKKKLGQFILGDVDLDQLDVQLSAGTIQLSDVALNVDYLNQKLGAAAAVVVKEGSIGSLSVKMPWKVNGCQIDVDELELVLGPCVENNPSSGDETSVHNQVGNHDISQDFRKFENEMVDNAATSASLDVHEGVKTIAKMVKWLLTSFHVKVRKLIVAFDPCSEKNEKKTGFQKALVLRIDETECGTCISEDDNSNGDARVESFLGISRLTNFIKFQGAIIELLQIDDVDHQTSFPCTSGSFSELLSGFCPSNATTPILTGEGGGFSGTVKLSMPWKNGSLDIHKVDADVYIDPIELRFQPSTINWFLLLWESLKSLGRDGLDGKELATDEVIPTCESFAADFCSTTGQESVTDILLPHLISDWVPFSVNDQKEEEVAFGARLVFLLVLSNF</sequence>
<evidence type="ECO:0000256" key="9">
    <source>
        <dbReference type="ARBA" id="ARBA00023136"/>
    </source>
</evidence>
<evidence type="ECO:0000256" key="3">
    <source>
        <dbReference type="ARBA" id="ARBA00009714"/>
    </source>
</evidence>
<comment type="catalytic activity">
    <reaction evidence="11">
        <text>a 1,2-diacyl-sn-glycero-3-phosphoethanolamine(in) = a 1,2-diacyl-sn-glycero-3-phosphoethanolamine(out)</text>
        <dbReference type="Rhea" id="RHEA:38895"/>
        <dbReference type="ChEBI" id="CHEBI:64612"/>
    </reaction>
</comment>
<comment type="subcellular location">
    <subcellularLocation>
        <location evidence="1">Endoplasmic reticulum membrane</location>
        <topology evidence="1">Peripheral membrane protein</topology>
    </subcellularLocation>
    <subcellularLocation>
        <location evidence="2">Preautophagosomal structure membrane</location>
        <topology evidence="2">Peripheral membrane protein</topology>
    </subcellularLocation>
</comment>
<keyword evidence="9" id="KW-0472">Membrane</keyword>
<evidence type="ECO:0000256" key="6">
    <source>
        <dbReference type="ARBA" id="ARBA00022824"/>
    </source>
</evidence>
<proteinExistence type="inferred from homology"/>
<evidence type="ECO:0000256" key="2">
    <source>
        <dbReference type="ARBA" id="ARBA00004623"/>
    </source>
</evidence>
<keyword evidence="8" id="KW-0445">Lipid transport</keyword>
<dbReference type="PANTHER" id="PTHR13190">
    <property type="entry name" value="AUTOPHAGY-RELATED 2, ISOFORM A"/>
    <property type="match status" value="1"/>
</dbReference>
<accession>A0A438FMT4</accession>
<comment type="catalytic activity">
    <reaction evidence="10">
        <text>a 1,2-diacyl-sn-glycero-3-phospho-L-serine(in) = a 1,2-diacyl-sn-glycero-3-phospho-L-serine(out)</text>
        <dbReference type="Rhea" id="RHEA:38663"/>
        <dbReference type="ChEBI" id="CHEBI:57262"/>
    </reaction>
</comment>
<evidence type="ECO:0000256" key="7">
    <source>
        <dbReference type="ARBA" id="ARBA00023006"/>
    </source>
</evidence>
<dbReference type="InterPro" id="IPR026849">
    <property type="entry name" value="ATG2"/>
</dbReference>
<organism evidence="12 13">
    <name type="scientific">Vitis vinifera</name>
    <name type="common">Grape</name>
    <dbReference type="NCBI Taxonomy" id="29760"/>
    <lineage>
        <taxon>Eukaryota</taxon>
        <taxon>Viridiplantae</taxon>
        <taxon>Streptophyta</taxon>
        <taxon>Embryophyta</taxon>
        <taxon>Tracheophyta</taxon>
        <taxon>Spermatophyta</taxon>
        <taxon>Magnoliopsida</taxon>
        <taxon>eudicotyledons</taxon>
        <taxon>Gunneridae</taxon>
        <taxon>Pentapetalae</taxon>
        <taxon>rosids</taxon>
        <taxon>Vitales</taxon>
        <taxon>Vitaceae</taxon>
        <taxon>Viteae</taxon>
        <taxon>Vitis</taxon>
    </lineage>
</organism>
<keyword evidence="7" id="KW-0072">Autophagy</keyword>
<evidence type="ECO:0000256" key="10">
    <source>
        <dbReference type="ARBA" id="ARBA00024479"/>
    </source>
</evidence>
<reference evidence="12 13" key="1">
    <citation type="journal article" date="2018" name="PLoS Genet.">
        <title>Population sequencing reveals clonal diversity and ancestral inbreeding in the grapevine cultivar Chardonnay.</title>
        <authorList>
            <person name="Roach M.J."/>
            <person name="Johnson D.L."/>
            <person name="Bohlmann J."/>
            <person name="van Vuuren H.J."/>
            <person name="Jones S.J."/>
            <person name="Pretorius I.S."/>
            <person name="Schmidt S.A."/>
            <person name="Borneman A.R."/>
        </authorList>
    </citation>
    <scope>NUCLEOTIDE SEQUENCE [LARGE SCALE GENOMIC DNA]</scope>
    <source>
        <strain evidence="13">cv. Chardonnay</strain>
        <tissue evidence="12">Leaf</tissue>
    </source>
</reference>
<name>A0A438FMT4_VITVI</name>
<keyword evidence="5" id="KW-0813">Transport</keyword>
<keyword evidence="6" id="KW-0256">Endoplasmic reticulum</keyword>
<evidence type="ECO:0000256" key="5">
    <source>
        <dbReference type="ARBA" id="ARBA00022448"/>
    </source>
</evidence>
<comment type="similarity">
    <text evidence="3">Belongs to the ATG2 family.</text>
</comment>
<comment type="caution">
    <text evidence="12">The sequence shown here is derived from an EMBL/GenBank/DDBJ whole genome shotgun (WGS) entry which is preliminary data.</text>
</comment>
<dbReference type="Proteomes" id="UP000288805">
    <property type="component" value="Unassembled WGS sequence"/>
</dbReference>
<evidence type="ECO:0000256" key="8">
    <source>
        <dbReference type="ARBA" id="ARBA00023055"/>
    </source>
</evidence>
<dbReference type="Pfam" id="PF13329">
    <property type="entry name" value="ATG2_CAD"/>
    <property type="match status" value="1"/>
</dbReference>
<evidence type="ECO:0000256" key="1">
    <source>
        <dbReference type="ARBA" id="ARBA00004406"/>
    </source>
</evidence>
<protein>
    <recommendedName>
        <fullName evidence="4">Autophagy-related protein 2</fullName>
    </recommendedName>
</protein>
<evidence type="ECO:0000313" key="13">
    <source>
        <dbReference type="Proteomes" id="UP000288805"/>
    </source>
</evidence>
<dbReference type="EMBL" id="QGNW01000842">
    <property type="protein sequence ID" value="RVW61260.1"/>
    <property type="molecule type" value="Genomic_DNA"/>
</dbReference>
<dbReference type="GO" id="GO:0034045">
    <property type="term" value="C:phagophore assembly site membrane"/>
    <property type="evidence" value="ECO:0007669"/>
    <property type="project" value="UniProtKB-SubCell"/>
</dbReference>
<dbReference type="PANTHER" id="PTHR13190:SF1">
    <property type="entry name" value="AUTOPHAGY-RELATED 2, ISOFORM A"/>
    <property type="match status" value="1"/>
</dbReference>